<evidence type="ECO:0000313" key="2">
    <source>
        <dbReference type="EMBL" id="BDV33947.1"/>
    </source>
</evidence>
<reference evidence="2 3" key="1">
    <citation type="journal article" date="2023" name="Int. J. Syst. Evol. Microbiol.">
        <title>Methylocystis iwaonis sp. nov., a type II methane-oxidizing bacterium from surface soil of a rice paddy field in Japan, and emended description of the genus Methylocystis (ex Whittenbury et al. 1970) Bowman et al. 1993.</title>
        <authorList>
            <person name="Kaise H."/>
            <person name="Sawadogo J.B."/>
            <person name="Alam M.S."/>
            <person name="Ueno C."/>
            <person name="Dianou D."/>
            <person name="Shinjo R."/>
            <person name="Asakawa S."/>
        </authorList>
    </citation>
    <scope>NUCLEOTIDE SEQUENCE [LARGE SCALE GENOMIC DNA]</scope>
    <source>
        <strain evidence="2 3">SS37A-Re</strain>
    </source>
</reference>
<protein>
    <submittedName>
        <fullName evidence="2">Uncharacterized protein</fullName>
    </submittedName>
</protein>
<keyword evidence="1" id="KW-0472">Membrane</keyword>
<keyword evidence="3" id="KW-1185">Reference proteome</keyword>
<organism evidence="2 3">
    <name type="scientific">Methylocystis iwaonis</name>
    <dbReference type="NCBI Taxonomy" id="2885079"/>
    <lineage>
        <taxon>Bacteria</taxon>
        <taxon>Pseudomonadati</taxon>
        <taxon>Pseudomonadota</taxon>
        <taxon>Alphaproteobacteria</taxon>
        <taxon>Hyphomicrobiales</taxon>
        <taxon>Methylocystaceae</taxon>
        <taxon>Methylocystis</taxon>
    </lineage>
</organism>
<proteinExistence type="predicted"/>
<dbReference type="EMBL" id="AP027142">
    <property type="protein sequence ID" value="BDV33947.1"/>
    <property type="molecule type" value="Genomic_DNA"/>
</dbReference>
<keyword evidence="1" id="KW-0812">Transmembrane</keyword>
<feature type="transmembrane region" description="Helical" evidence="1">
    <location>
        <begin position="46"/>
        <end position="64"/>
    </location>
</feature>
<gene>
    <name evidence="2" type="ORF">SS37A_14760</name>
</gene>
<sequence length="66" mass="7986">MRFSDWVKLGDNLSEVDLMGWQGQHNRDEAEDAEWRKLPLRKRYDWPSIALFVIFLGAFLYALWKR</sequence>
<keyword evidence="1" id="KW-1133">Transmembrane helix</keyword>
<name>A0ABN6VIA2_9HYPH</name>
<evidence type="ECO:0000313" key="3">
    <source>
        <dbReference type="Proteomes" id="UP001317629"/>
    </source>
</evidence>
<accession>A0ABN6VIA2</accession>
<evidence type="ECO:0000256" key="1">
    <source>
        <dbReference type="SAM" id="Phobius"/>
    </source>
</evidence>
<dbReference type="Proteomes" id="UP001317629">
    <property type="component" value="Chromosome"/>
</dbReference>